<evidence type="ECO:0000313" key="3">
    <source>
        <dbReference type="Proteomes" id="UP000194127"/>
    </source>
</evidence>
<protein>
    <submittedName>
        <fullName evidence="2">Uncharacterized protein</fullName>
    </submittedName>
</protein>
<dbReference type="Proteomes" id="UP000194127">
    <property type="component" value="Unassembled WGS sequence"/>
</dbReference>
<keyword evidence="3" id="KW-1185">Reference proteome</keyword>
<sequence length="142" mass="15590">GCLPYATSPAFSLVQTAPCASQNVVAYYDELYPACAAADPSLLVADETGSTSPPPPFTDIIAFHTPGAQPPRYTLIDQFPESRPITPPPPYIHSSQPIARSKHQEVPAQEKTRHAVVRSIYRWNRPFQCQGVTSVVPSRSQW</sequence>
<dbReference type="EMBL" id="KZ110591">
    <property type="protein sequence ID" value="OSX67245.1"/>
    <property type="molecule type" value="Genomic_DNA"/>
</dbReference>
<proteinExistence type="predicted"/>
<dbReference type="GeneID" id="36322242"/>
<dbReference type="AlphaFoldDB" id="A0A1X6NF34"/>
<evidence type="ECO:0000313" key="2">
    <source>
        <dbReference type="EMBL" id="OSX67245.1"/>
    </source>
</evidence>
<gene>
    <name evidence="2" type="ORF">POSPLADRAFT_1037917</name>
</gene>
<name>A0A1X6NF34_9APHY</name>
<dbReference type="RefSeq" id="XP_024344039.1">
    <property type="nucleotide sequence ID" value="XM_024477292.1"/>
</dbReference>
<feature type="region of interest" description="Disordered" evidence="1">
    <location>
        <begin position="78"/>
        <end position="111"/>
    </location>
</feature>
<evidence type="ECO:0000256" key="1">
    <source>
        <dbReference type="SAM" id="MobiDB-lite"/>
    </source>
</evidence>
<reference evidence="2 3" key="1">
    <citation type="submission" date="2017-04" db="EMBL/GenBank/DDBJ databases">
        <title>Genome Sequence of the Model Brown-Rot Fungus Postia placenta SB12.</title>
        <authorList>
            <consortium name="DOE Joint Genome Institute"/>
            <person name="Gaskell J."/>
            <person name="Kersten P."/>
            <person name="Larrondo L.F."/>
            <person name="Canessa P."/>
            <person name="Martinez D."/>
            <person name="Hibbett D."/>
            <person name="Schmoll M."/>
            <person name="Kubicek C.P."/>
            <person name="Martinez A.T."/>
            <person name="Yadav J."/>
            <person name="Master E."/>
            <person name="Magnuson J.K."/>
            <person name="James T."/>
            <person name="Yaver D."/>
            <person name="Berka R."/>
            <person name="Labutti K."/>
            <person name="Lipzen A."/>
            <person name="Aerts A."/>
            <person name="Barry K."/>
            <person name="Henrissat B."/>
            <person name="Blanchette R."/>
            <person name="Grigoriev I."/>
            <person name="Cullen D."/>
        </authorList>
    </citation>
    <scope>NUCLEOTIDE SEQUENCE [LARGE SCALE GENOMIC DNA]</scope>
    <source>
        <strain evidence="2 3">MAD-698-R-SB12</strain>
    </source>
</reference>
<accession>A0A1X6NF34</accession>
<feature type="non-terminal residue" evidence="2">
    <location>
        <position position="1"/>
    </location>
</feature>
<feature type="compositionally biased region" description="Basic and acidic residues" evidence="1">
    <location>
        <begin position="102"/>
        <end position="111"/>
    </location>
</feature>
<organism evidence="2 3">
    <name type="scientific">Postia placenta MAD-698-R-SB12</name>
    <dbReference type="NCBI Taxonomy" id="670580"/>
    <lineage>
        <taxon>Eukaryota</taxon>
        <taxon>Fungi</taxon>
        <taxon>Dikarya</taxon>
        <taxon>Basidiomycota</taxon>
        <taxon>Agaricomycotina</taxon>
        <taxon>Agaricomycetes</taxon>
        <taxon>Polyporales</taxon>
        <taxon>Adustoporiaceae</taxon>
        <taxon>Rhodonia</taxon>
    </lineage>
</organism>